<dbReference type="Proteomes" id="UP001283361">
    <property type="component" value="Unassembled WGS sequence"/>
</dbReference>
<keyword evidence="3" id="KW-1185">Reference proteome</keyword>
<name>A0AAE1A557_9GAST</name>
<evidence type="ECO:0000313" key="2">
    <source>
        <dbReference type="EMBL" id="KAK3780477.1"/>
    </source>
</evidence>
<accession>A0AAE1A557</accession>
<evidence type="ECO:0000313" key="3">
    <source>
        <dbReference type="Proteomes" id="UP001283361"/>
    </source>
</evidence>
<organism evidence="2 3">
    <name type="scientific">Elysia crispata</name>
    <name type="common">lettuce slug</name>
    <dbReference type="NCBI Taxonomy" id="231223"/>
    <lineage>
        <taxon>Eukaryota</taxon>
        <taxon>Metazoa</taxon>
        <taxon>Spiralia</taxon>
        <taxon>Lophotrochozoa</taxon>
        <taxon>Mollusca</taxon>
        <taxon>Gastropoda</taxon>
        <taxon>Heterobranchia</taxon>
        <taxon>Euthyneura</taxon>
        <taxon>Panpulmonata</taxon>
        <taxon>Sacoglossa</taxon>
        <taxon>Placobranchoidea</taxon>
        <taxon>Plakobranchidae</taxon>
        <taxon>Elysia</taxon>
    </lineage>
</organism>
<protein>
    <submittedName>
        <fullName evidence="2">Uncharacterized protein</fullName>
    </submittedName>
</protein>
<evidence type="ECO:0000256" key="1">
    <source>
        <dbReference type="SAM" id="MobiDB-lite"/>
    </source>
</evidence>
<feature type="region of interest" description="Disordered" evidence="1">
    <location>
        <begin position="16"/>
        <end position="45"/>
    </location>
</feature>
<dbReference type="EMBL" id="JAWDGP010002720">
    <property type="protein sequence ID" value="KAK3780477.1"/>
    <property type="molecule type" value="Genomic_DNA"/>
</dbReference>
<reference evidence="2" key="1">
    <citation type="journal article" date="2023" name="G3 (Bethesda)">
        <title>A reference genome for the long-term kleptoplast-retaining sea slug Elysia crispata morphotype clarki.</title>
        <authorList>
            <person name="Eastman K.E."/>
            <person name="Pendleton A.L."/>
            <person name="Shaikh M.A."/>
            <person name="Suttiyut T."/>
            <person name="Ogas R."/>
            <person name="Tomko P."/>
            <person name="Gavelis G."/>
            <person name="Widhalm J.R."/>
            <person name="Wisecaver J.H."/>
        </authorList>
    </citation>
    <scope>NUCLEOTIDE SEQUENCE</scope>
    <source>
        <strain evidence="2">ECLA1</strain>
    </source>
</reference>
<dbReference type="AlphaFoldDB" id="A0AAE1A557"/>
<comment type="caution">
    <text evidence="2">The sequence shown here is derived from an EMBL/GenBank/DDBJ whole genome shotgun (WGS) entry which is preliminary data.</text>
</comment>
<proteinExistence type="predicted"/>
<sequence length="75" mass="8347">MFSSENRIFQCLAKHSDGSNNISNDSNDASNICSRHTRPSFVGSSRGTAFRTRCKLINRIRTRSGHGGNEESDQE</sequence>
<gene>
    <name evidence="2" type="ORF">RRG08_041334</name>
</gene>
<feature type="compositionally biased region" description="Low complexity" evidence="1">
    <location>
        <begin position="18"/>
        <end position="31"/>
    </location>
</feature>